<comment type="cofactor">
    <cofactor evidence="1">
        <name>Ca(2+)</name>
        <dbReference type="ChEBI" id="CHEBI:29108"/>
    </cofactor>
</comment>
<keyword evidence="6" id="KW-0479">Metal-binding</keyword>
<evidence type="ECO:0000256" key="10">
    <source>
        <dbReference type="ARBA" id="ARBA00022837"/>
    </source>
</evidence>
<keyword evidence="10" id="KW-0106">Calcium</keyword>
<comment type="similarity">
    <text evidence="5">Belongs to the sulfatase family.</text>
</comment>
<dbReference type="Gene3D" id="3.40.720.10">
    <property type="entry name" value="Alkaline Phosphatase, subunit A"/>
    <property type="match status" value="1"/>
</dbReference>
<evidence type="ECO:0000256" key="7">
    <source>
        <dbReference type="ARBA" id="ARBA00022729"/>
    </source>
</evidence>
<dbReference type="GO" id="GO:0009986">
    <property type="term" value="C:cell surface"/>
    <property type="evidence" value="ECO:0007669"/>
    <property type="project" value="UniProtKB-SubCell"/>
</dbReference>
<keyword evidence="11" id="KW-0333">Golgi apparatus</keyword>
<accession>A0A7N8YEM3</accession>
<feature type="domain" description="Sulfatase N-terminal" evidence="14">
    <location>
        <begin position="41"/>
        <end position="371"/>
    </location>
</feature>
<sequence>MAMAGRLLLFLFVSVTLGHAHFQSAQRLKPRLQRDRRNIRPNVILILTDDQDLELGSMQAMNKTRRIMEEGGTSFSNAFVTTPMCCPSRSSMLTGKYVHNHNTYTNNENCSSLSWQRQHEPRTFGVYLNNTGYRTAFFGKYLNEYNGTYIPAGWREWLGLVKNSRFYNYTLSRNGVREKHGAQYPQDYLTDLITAEAIRYFRSSKRVYPHRPVLMVLSHAAPHGPEDSAPQYSTAFPNASQHITPSYNYAPNPDKHWIMRYTGPMRPIHMEFTNMLQRKRLQTLLSVDDSMEKLYNMLVETGELENTYIIYTSDHGYHIGQFGLVKGKSMPYEFDIRVPFYIRGPNVEQGSINPHMVLNIDLAPTILDIAGLDTPPDMDGKSILTLLDTDKPANRFQVNKKPKVWRDSFLRVEGKEVSQEENFLPKHQRVRDLCQRTEYQTPCQQTGQKWQCVEDATGKLRLYKCKNEGGGAKNFQRGAVGRQRPISIKSQLYHRSSDACDCDLHDLQPVNLQPSVMKPFNKKPFFSKKSEWISQAWFGGSRLTLLTKRQGYTVDDQTITVEHTQRIEMGTLKKKKNLSVLSASLSVTELSSCRCSILSNATVKCDTGVYQSLQAWKDHKLHIDHEIETLQTKIKNLREVRGHLKKARPLECDCNKYLFKSKLKNKLRYRGGSLHPFRKVGARDKKAWLLKEQKRRKKMRKMIKRIKNNDTCSMPGLTCFTHDNQHWQSAPYWTLGPFCACTSANNNTYWCMRTINETHNFLFCEFATGFLEYFDLNTDPYQLINAVSSLDRTVLNQLHVQLMELRGCRGHKQCNPRTRSVELASESEHPGKRHQPDVHIKSKLAPKGALRTCLLNRANNTSG</sequence>
<dbReference type="InterPro" id="IPR017850">
    <property type="entry name" value="Alkaline_phosphatase_core_sf"/>
</dbReference>
<evidence type="ECO:0000256" key="4">
    <source>
        <dbReference type="ARBA" id="ARBA00004348"/>
    </source>
</evidence>
<keyword evidence="7 13" id="KW-0732">Signal</keyword>
<evidence type="ECO:0000256" key="2">
    <source>
        <dbReference type="ARBA" id="ARBA00004240"/>
    </source>
</evidence>
<dbReference type="GO" id="GO:0005539">
    <property type="term" value="F:glycosaminoglycan binding"/>
    <property type="evidence" value="ECO:0007669"/>
    <property type="project" value="TreeGrafter"/>
</dbReference>
<keyword evidence="17" id="KW-1185">Reference proteome</keyword>
<dbReference type="GO" id="GO:0030177">
    <property type="term" value="P:positive regulation of Wnt signaling pathway"/>
    <property type="evidence" value="ECO:0007669"/>
    <property type="project" value="TreeGrafter"/>
</dbReference>
<dbReference type="InterPro" id="IPR024609">
    <property type="entry name" value="Extracellular_sulfatase_C"/>
</dbReference>
<evidence type="ECO:0000313" key="17">
    <source>
        <dbReference type="Proteomes" id="UP000261640"/>
    </source>
</evidence>
<dbReference type="SUPFAM" id="SSF53649">
    <property type="entry name" value="Alkaline phosphatase-like"/>
    <property type="match status" value="2"/>
</dbReference>
<dbReference type="PANTHER" id="PTHR43108">
    <property type="entry name" value="N-ACETYLGLUCOSAMINE-6-SULFATASE FAMILY MEMBER"/>
    <property type="match status" value="1"/>
</dbReference>
<dbReference type="GO" id="GO:0030201">
    <property type="term" value="P:heparan sulfate proteoglycan metabolic process"/>
    <property type="evidence" value="ECO:0007669"/>
    <property type="project" value="TreeGrafter"/>
</dbReference>
<dbReference type="GO" id="GO:0008449">
    <property type="term" value="F:N-acetylglucosamine-6-sulfatase activity"/>
    <property type="evidence" value="ECO:0007669"/>
    <property type="project" value="TreeGrafter"/>
</dbReference>
<dbReference type="GO" id="GO:0040037">
    <property type="term" value="P:negative regulation of fibroblast growth factor receptor signaling pathway"/>
    <property type="evidence" value="ECO:0007669"/>
    <property type="project" value="TreeGrafter"/>
</dbReference>
<dbReference type="Pfam" id="PF12548">
    <property type="entry name" value="DUF3740"/>
    <property type="match status" value="1"/>
</dbReference>
<evidence type="ECO:0000256" key="8">
    <source>
        <dbReference type="ARBA" id="ARBA00022801"/>
    </source>
</evidence>
<feature type="domain" description="Extracellular sulfatase C-terminal" evidence="15">
    <location>
        <begin position="555"/>
        <end position="656"/>
    </location>
</feature>
<dbReference type="FunFam" id="3.40.720.10:FF:000003">
    <property type="entry name" value="Extracellular sulfatase"/>
    <property type="match status" value="1"/>
</dbReference>
<evidence type="ECO:0000259" key="14">
    <source>
        <dbReference type="Pfam" id="PF00884"/>
    </source>
</evidence>
<dbReference type="GeneTree" id="ENSGT00940000159151"/>
<evidence type="ECO:0000259" key="15">
    <source>
        <dbReference type="Pfam" id="PF12548"/>
    </source>
</evidence>
<dbReference type="Pfam" id="PF00884">
    <property type="entry name" value="Sulfatase"/>
    <property type="match status" value="1"/>
</dbReference>
<evidence type="ECO:0000313" key="16">
    <source>
        <dbReference type="Ensembl" id="ENSMAMP00000064480.1"/>
    </source>
</evidence>
<keyword evidence="12" id="KW-0325">Glycoprotein</keyword>
<dbReference type="CDD" id="cd16147">
    <property type="entry name" value="G6S"/>
    <property type="match status" value="1"/>
</dbReference>
<evidence type="ECO:0000256" key="6">
    <source>
        <dbReference type="ARBA" id="ARBA00022723"/>
    </source>
</evidence>
<dbReference type="GO" id="GO:0010575">
    <property type="term" value="P:positive regulation of vascular endothelial growth factor production"/>
    <property type="evidence" value="ECO:0007669"/>
    <property type="project" value="TreeGrafter"/>
</dbReference>
<dbReference type="InterPro" id="IPR024607">
    <property type="entry name" value="Sulfatase_CS"/>
</dbReference>
<evidence type="ECO:0000256" key="1">
    <source>
        <dbReference type="ARBA" id="ARBA00001913"/>
    </source>
</evidence>
<comment type="subcellular location">
    <subcellularLocation>
        <location evidence="3">Cell surface</location>
    </subcellularLocation>
    <subcellularLocation>
        <location evidence="2">Endoplasmic reticulum</location>
    </subcellularLocation>
    <subcellularLocation>
        <location evidence="4">Golgi apparatus</location>
        <location evidence="4">Golgi stack</location>
    </subcellularLocation>
</comment>
<protein>
    <submittedName>
        <fullName evidence="16">Sulfatase 2b</fullName>
    </submittedName>
</protein>
<reference evidence="16" key="2">
    <citation type="submission" date="2025-09" db="UniProtKB">
        <authorList>
            <consortium name="Ensembl"/>
        </authorList>
    </citation>
    <scope>IDENTIFICATION</scope>
</reference>
<evidence type="ECO:0000256" key="5">
    <source>
        <dbReference type="ARBA" id="ARBA00008779"/>
    </source>
</evidence>
<name>A0A7N8YEM3_9TELE</name>
<evidence type="ECO:0000256" key="9">
    <source>
        <dbReference type="ARBA" id="ARBA00022824"/>
    </source>
</evidence>
<proteinExistence type="inferred from homology"/>
<evidence type="ECO:0000256" key="13">
    <source>
        <dbReference type="SAM" id="SignalP"/>
    </source>
</evidence>
<dbReference type="PANTHER" id="PTHR43108:SF4">
    <property type="entry name" value="EXTRACELLULAR SULFATASE SULF-2"/>
    <property type="match status" value="1"/>
</dbReference>
<dbReference type="GO" id="GO:0046872">
    <property type="term" value="F:metal ion binding"/>
    <property type="evidence" value="ECO:0007669"/>
    <property type="project" value="UniProtKB-KW"/>
</dbReference>
<dbReference type="GO" id="GO:0005795">
    <property type="term" value="C:Golgi stack"/>
    <property type="evidence" value="ECO:0007669"/>
    <property type="project" value="UniProtKB-SubCell"/>
</dbReference>
<organism evidence="16 17">
    <name type="scientific">Mastacembelus armatus</name>
    <name type="common">zig-zag eel</name>
    <dbReference type="NCBI Taxonomy" id="205130"/>
    <lineage>
        <taxon>Eukaryota</taxon>
        <taxon>Metazoa</taxon>
        <taxon>Chordata</taxon>
        <taxon>Craniata</taxon>
        <taxon>Vertebrata</taxon>
        <taxon>Euteleostomi</taxon>
        <taxon>Actinopterygii</taxon>
        <taxon>Neopterygii</taxon>
        <taxon>Teleostei</taxon>
        <taxon>Neoteleostei</taxon>
        <taxon>Acanthomorphata</taxon>
        <taxon>Anabantaria</taxon>
        <taxon>Synbranchiformes</taxon>
        <taxon>Mastacembelidae</taxon>
        <taxon>Mastacembelus</taxon>
    </lineage>
</organism>
<keyword evidence="9" id="KW-0256">Endoplasmic reticulum</keyword>
<dbReference type="Proteomes" id="UP000261640">
    <property type="component" value="Unplaced"/>
</dbReference>
<dbReference type="Ensembl" id="ENSMAMT00000041856.1">
    <property type="protein sequence ID" value="ENSMAMP00000064480.1"/>
    <property type="gene ID" value="ENSMAMG00000013185.2"/>
</dbReference>
<feature type="signal peptide" evidence="13">
    <location>
        <begin position="1"/>
        <end position="18"/>
    </location>
</feature>
<dbReference type="PROSITE" id="PS00523">
    <property type="entry name" value="SULFATASE_1"/>
    <property type="match status" value="1"/>
</dbReference>
<dbReference type="AlphaFoldDB" id="A0A7N8YEM3"/>
<evidence type="ECO:0000256" key="11">
    <source>
        <dbReference type="ARBA" id="ARBA00023034"/>
    </source>
</evidence>
<dbReference type="GO" id="GO:0005783">
    <property type="term" value="C:endoplasmic reticulum"/>
    <property type="evidence" value="ECO:0007669"/>
    <property type="project" value="UniProtKB-SubCell"/>
</dbReference>
<evidence type="ECO:0000256" key="12">
    <source>
        <dbReference type="ARBA" id="ARBA00023180"/>
    </source>
</evidence>
<keyword evidence="8" id="KW-0378">Hydrolase</keyword>
<dbReference type="GO" id="GO:0005886">
    <property type="term" value="C:plasma membrane"/>
    <property type="evidence" value="ECO:0007669"/>
    <property type="project" value="TreeGrafter"/>
</dbReference>
<dbReference type="InterPro" id="IPR000917">
    <property type="entry name" value="Sulfatase_N"/>
</dbReference>
<dbReference type="GO" id="GO:0032836">
    <property type="term" value="P:glomerular basement membrane development"/>
    <property type="evidence" value="ECO:0007669"/>
    <property type="project" value="TreeGrafter"/>
</dbReference>
<reference evidence="16" key="1">
    <citation type="submission" date="2025-08" db="UniProtKB">
        <authorList>
            <consortium name="Ensembl"/>
        </authorList>
    </citation>
    <scope>IDENTIFICATION</scope>
</reference>
<evidence type="ECO:0000256" key="3">
    <source>
        <dbReference type="ARBA" id="ARBA00004241"/>
    </source>
</evidence>
<feature type="chain" id="PRO_5030682220" evidence="13">
    <location>
        <begin position="19"/>
        <end position="863"/>
    </location>
</feature>